<feature type="region of interest" description="Disordered" evidence="1">
    <location>
        <begin position="12"/>
        <end position="52"/>
    </location>
</feature>
<name>A0A934I931_9RHOB</name>
<accession>A0A934I931</accession>
<dbReference type="RefSeq" id="WP_198915816.1">
    <property type="nucleotide sequence ID" value="NZ_JAEKPD010000007.1"/>
</dbReference>
<evidence type="ECO:0000256" key="1">
    <source>
        <dbReference type="SAM" id="MobiDB-lite"/>
    </source>
</evidence>
<protein>
    <submittedName>
        <fullName evidence="2">Uncharacterized protein</fullName>
    </submittedName>
</protein>
<dbReference type="Proteomes" id="UP000642488">
    <property type="component" value="Unassembled WGS sequence"/>
</dbReference>
<dbReference type="EMBL" id="JAEKPD010000007">
    <property type="protein sequence ID" value="MBJ3762638.1"/>
    <property type="molecule type" value="Genomic_DNA"/>
</dbReference>
<keyword evidence="3" id="KW-1185">Reference proteome</keyword>
<comment type="caution">
    <text evidence="2">The sequence shown here is derived from an EMBL/GenBank/DDBJ whole genome shotgun (WGS) entry which is preliminary data.</text>
</comment>
<dbReference type="AlphaFoldDB" id="A0A934I931"/>
<reference evidence="2" key="1">
    <citation type="submission" date="2020-12" db="EMBL/GenBank/DDBJ databases">
        <title>Bacterial taxonomy.</title>
        <authorList>
            <person name="Pan X."/>
        </authorList>
    </citation>
    <scope>NUCLEOTIDE SEQUENCE</scope>
    <source>
        <strain evidence="2">KCTC 52957</strain>
    </source>
</reference>
<gene>
    <name evidence="2" type="ORF">ILP92_07760</name>
</gene>
<proteinExistence type="predicted"/>
<organism evidence="2 3">
    <name type="scientific">Palleronia pontilimi</name>
    <dbReference type="NCBI Taxonomy" id="1964209"/>
    <lineage>
        <taxon>Bacteria</taxon>
        <taxon>Pseudomonadati</taxon>
        <taxon>Pseudomonadota</taxon>
        <taxon>Alphaproteobacteria</taxon>
        <taxon>Rhodobacterales</taxon>
        <taxon>Roseobacteraceae</taxon>
        <taxon>Palleronia</taxon>
    </lineage>
</organism>
<evidence type="ECO:0000313" key="3">
    <source>
        <dbReference type="Proteomes" id="UP000642488"/>
    </source>
</evidence>
<evidence type="ECO:0000313" key="2">
    <source>
        <dbReference type="EMBL" id="MBJ3762638.1"/>
    </source>
</evidence>
<sequence>MNLSTIALLRSSTAINPPNGRGNYSKFQNTENPKRSESTPKKKTSRKPKPKGWIEYPPVFGIEAELESFDFSDPILEFPEKPGIVTRHFSKKYLSSYLDGYFRFGTLYGYANYEGTIQRLNDRTEGTSKEIYEFEEGEINDVTVEDRLRLGNVKILGSDKHIAISTIVNDYCACLSCGPYSEERAKKLINDGNQDIEAYVSYDRNALLQALKGEEELLLKLFGRETLFAAYPVLYGDKEDFFEISSSVRNLKSEEPQHRWEASAFTKPWRFGNEEEFRIISFRSNAAGRLPKSQDAVAIEFSRLIKGCIVASGLVETS</sequence>
<feature type="compositionally biased region" description="Basic residues" evidence="1">
    <location>
        <begin position="41"/>
        <end position="50"/>
    </location>
</feature>